<dbReference type="EMBL" id="JANIBM010000005">
    <property type="protein sequence ID" value="MCQ8180667.1"/>
    <property type="molecule type" value="Genomic_DNA"/>
</dbReference>
<accession>A0ABT1UEK2</accession>
<dbReference type="RefSeq" id="WP_256610031.1">
    <property type="nucleotide sequence ID" value="NZ_JANIBM010000005.1"/>
</dbReference>
<name>A0ABT1UEK2_9GAMM</name>
<comment type="caution">
    <text evidence="1">The sequence shown here is derived from an EMBL/GenBank/DDBJ whole genome shotgun (WGS) entry which is preliminary data.</text>
</comment>
<dbReference type="Proteomes" id="UP001524569">
    <property type="component" value="Unassembled WGS sequence"/>
</dbReference>
<proteinExistence type="predicted"/>
<reference evidence="1 2" key="1">
    <citation type="submission" date="2022-07" db="EMBL/GenBank/DDBJ databases">
        <title>Methylomonas rivi sp. nov., Methylomonas rosea sp. nov., Methylomonas aureus sp. nov. and Methylomonas subterranea sp. nov., four novel methanotrophs isolated from a freshwater creek and the deep terrestrial subsurface.</title>
        <authorList>
            <person name="Abin C."/>
            <person name="Sankaranarayanan K."/>
            <person name="Garner C."/>
            <person name="Sindelar R."/>
            <person name="Kotary K."/>
            <person name="Garner R."/>
            <person name="Barclay S."/>
            <person name="Lawson P."/>
            <person name="Krumholz L."/>
        </authorList>
    </citation>
    <scope>NUCLEOTIDE SEQUENCE [LARGE SCALE GENOMIC DNA]</scope>
    <source>
        <strain evidence="1 2">SURF-1</strain>
    </source>
</reference>
<sequence length="126" mass="14158">MVAYSGGDGAIYFNIPAGINYRRAELVGITIHRVDVGHAIPYWGVSKRGYTDQGKPASEGQDLPWPLRYGQTGPLTEINSQPKAIENGTYRIEGVVWLYSEKGKEFFDLFGHFRYENGVVHDYSID</sequence>
<evidence type="ECO:0000313" key="2">
    <source>
        <dbReference type="Proteomes" id="UP001524569"/>
    </source>
</evidence>
<protein>
    <submittedName>
        <fullName evidence="1">Uncharacterized protein</fullName>
    </submittedName>
</protein>
<gene>
    <name evidence="1" type="ORF">NP603_06085</name>
</gene>
<organism evidence="1 2">
    <name type="scientific">Methylomonas aurea</name>
    <dbReference type="NCBI Taxonomy" id="2952224"/>
    <lineage>
        <taxon>Bacteria</taxon>
        <taxon>Pseudomonadati</taxon>
        <taxon>Pseudomonadota</taxon>
        <taxon>Gammaproteobacteria</taxon>
        <taxon>Methylococcales</taxon>
        <taxon>Methylococcaceae</taxon>
        <taxon>Methylomonas</taxon>
    </lineage>
</organism>
<evidence type="ECO:0000313" key="1">
    <source>
        <dbReference type="EMBL" id="MCQ8180667.1"/>
    </source>
</evidence>
<keyword evidence="2" id="KW-1185">Reference proteome</keyword>